<dbReference type="PANTHER" id="PTHR48252">
    <property type="entry name" value="HISTONE DEACETYLASE 2-RELATED"/>
    <property type="match status" value="1"/>
</dbReference>
<evidence type="ECO:0000259" key="3">
    <source>
        <dbReference type="PROSITE" id="PS50305"/>
    </source>
</evidence>
<dbReference type="OrthoDB" id="424302at2759"/>
<dbReference type="RefSeq" id="XP_009825286.1">
    <property type="nucleotide sequence ID" value="XM_009826984.1"/>
</dbReference>
<dbReference type="InterPro" id="IPR026590">
    <property type="entry name" value="Ssirtuin_cat_dom"/>
</dbReference>
<evidence type="ECO:0000256" key="2">
    <source>
        <dbReference type="PROSITE-ProRule" id="PRU00236"/>
    </source>
</evidence>
<evidence type="ECO:0000313" key="4">
    <source>
        <dbReference type="EMBL" id="ETV85268.1"/>
    </source>
</evidence>
<comment type="caution">
    <text evidence="2">Lacks conserved residue(s) required for the propagation of feature annotation.</text>
</comment>
<name>W4H271_APHAT</name>
<dbReference type="PANTHER" id="PTHR48252:SF77">
    <property type="entry name" value="HISTONE DEACETYLASE DOMAIN-CONTAINING PROTEIN"/>
    <property type="match status" value="1"/>
</dbReference>
<dbReference type="PROSITE" id="PS50305">
    <property type="entry name" value="SIRTUIN"/>
    <property type="match status" value="1"/>
</dbReference>
<dbReference type="InterPro" id="IPR029035">
    <property type="entry name" value="DHS-like_NAD/FAD-binding_dom"/>
</dbReference>
<dbReference type="SUPFAM" id="SSF52467">
    <property type="entry name" value="DHS-like NAD/FAD-binding domain"/>
    <property type="match status" value="1"/>
</dbReference>
<dbReference type="Gene3D" id="3.40.50.1220">
    <property type="entry name" value="TPP-binding domain"/>
    <property type="match status" value="1"/>
</dbReference>
<dbReference type="GeneID" id="20805066"/>
<sequence>MAAASSSLIRDAAEKVKGADYLLIMTGAGFSADSGLPVYMDIANVDAYSKMGVEYHDLCDPCWIRDDLPVFYGFWGDCFNMYRDTTPHAGYEILQRWKARVMAKSGVASHDDNSSASTTTPDPFFSFTSNVDAHFLKFFQPNEVYEIHGNTEHWQCANRTCSKAIWTLPSAFRFEVDTDTMLASHTDAAEGLACPECGGPARPNVLMFGDADWIPNTTDERRYREWIARVQDALSADSSKRLVILEIGCGTRVPSVRIQSEQVLLYMLRTTRSHSRLADTGDYQAHLIRVNPDMEDDEFEWQGCDGHQLPPMTKIEGFGLATLLAIDQEIVGSDA</sequence>
<gene>
    <name evidence="4" type="ORF">H257_03070</name>
</gene>
<dbReference type="VEuPathDB" id="FungiDB:H257_03070"/>
<dbReference type="AlphaFoldDB" id="W4H271"/>
<dbReference type="CDD" id="cd00296">
    <property type="entry name" value="SIR2"/>
    <property type="match status" value="1"/>
</dbReference>
<evidence type="ECO:0000256" key="1">
    <source>
        <dbReference type="ARBA" id="ARBA00023027"/>
    </source>
</evidence>
<proteinExistence type="predicted"/>
<dbReference type="EMBL" id="KI913118">
    <property type="protein sequence ID" value="ETV85268.1"/>
    <property type="molecule type" value="Genomic_DNA"/>
</dbReference>
<accession>W4H271</accession>
<reference evidence="4" key="1">
    <citation type="submission" date="2013-12" db="EMBL/GenBank/DDBJ databases">
        <title>The Genome Sequence of Aphanomyces astaci APO3.</title>
        <authorList>
            <consortium name="The Broad Institute Genomics Platform"/>
            <person name="Russ C."/>
            <person name="Tyler B."/>
            <person name="van West P."/>
            <person name="Dieguez-Uribeondo J."/>
            <person name="Young S.K."/>
            <person name="Zeng Q."/>
            <person name="Gargeya S."/>
            <person name="Fitzgerald M."/>
            <person name="Abouelleil A."/>
            <person name="Alvarado L."/>
            <person name="Chapman S.B."/>
            <person name="Gainer-Dewar J."/>
            <person name="Goldberg J."/>
            <person name="Griggs A."/>
            <person name="Gujja S."/>
            <person name="Hansen M."/>
            <person name="Howarth C."/>
            <person name="Imamovic A."/>
            <person name="Ireland A."/>
            <person name="Larimer J."/>
            <person name="McCowan C."/>
            <person name="Murphy C."/>
            <person name="Pearson M."/>
            <person name="Poon T.W."/>
            <person name="Priest M."/>
            <person name="Roberts A."/>
            <person name="Saif S."/>
            <person name="Shea T."/>
            <person name="Sykes S."/>
            <person name="Wortman J."/>
            <person name="Nusbaum C."/>
            <person name="Birren B."/>
        </authorList>
    </citation>
    <scope>NUCLEOTIDE SEQUENCE [LARGE SCALE GENOMIC DNA]</scope>
    <source>
        <strain evidence="4">APO3</strain>
    </source>
</reference>
<protein>
    <recommendedName>
        <fullName evidence="3">Deacetylase sirtuin-type domain-containing protein</fullName>
    </recommendedName>
</protein>
<organism evidence="4">
    <name type="scientific">Aphanomyces astaci</name>
    <name type="common">Crayfish plague agent</name>
    <dbReference type="NCBI Taxonomy" id="112090"/>
    <lineage>
        <taxon>Eukaryota</taxon>
        <taxon>Sar</taxon>
        <taxon>Stramenopiles</taxon>
        <taxon>Oomycota</taxon>
        <taxon>Saprolegniomycetes</taxon>
        <taxon>Saprolegniales</taxon>
        <taxon>Verrucalvaceae</taxon>
        <taxon>Aphanomyces</taxon>
    </lineage>
</organism>
<keyword evidence="1" id="KW-0520">NAD</keyword>
<feature type="domain" description="Deacetylase sirtuin-type" evidence="3">
    <location>
        <begin position="2"/>
        <end position="321"/>
    </location>
</feature>